<dbReference type="PANTHER" id="PTHR47221:SF6">
    <property type="entry name" value="FIBRINOGEN ALPHA CHAIN"/>
    <property type="match status" value="1"/>
</dbReference>
<evidence type="ECO:0000256" key="5">
    <source>
        <dbReference type="ARBA" id="ARBA00023054"/>
    </source>
</evidence>
<dbReference type="Pfam" id="PF08702">
    <property type="entry name" value="Fib_alpha"/>
    <property type="match status" value="1"/>
</dbReference>
<dbReference type="AlphaFoldDB" id="A0A9Y4NCY4"/>
<name>A0A9Y4NCY4_9TELE</name>
<dbReference type="GO" id="GO:0051258">
    <property type="term" value="P:protein polymerization"/>
    <property type="evidence" value="ECO:0007669"/>
    <property type="project" value="InterPro"/>
</dbReference>
<dbReference type="GO" id="GO:0072377">
    <property type="term" value="P:blood coagulation, common pathway"/>
    <property type="evidence" value="ECO:0007669"/>
    <property type="project" value="TreeGrafter"/>
</dbReference>
<dbReference type="SMART" id="SM01212">
    <property type="entry name" value="Fib_alpha"/>
    <property type="match status" value="1"/>
</dbReference>
<dbReference type="GO" id="GO:0005577">
    <property type="term" value="C:fibrinogen complex"/>
    <property type="evidence" value="ECO:0007669"/>
    <property type="project" value="InterPro"/>
</dbReference>
<dbReference type="GO" id="GO:0034116">
    <property type="term" value="P:positive regulation of heterotypic cell-cell adhesion"/>
    <property type="evidence" value="ECO:0007669"/>
    <property type="project" value="TreeGrafter"/>
</dbReference>
<keyword evidence="3" id="KW-0356">Hemostasis</keyword>
<evidence type="ECO:0000313" key="11">
    <source>
        <dbReference type="RefSeq" id="XP_008294375.1"/>
    </source>
</evidence>
<comment type="subunit">
    <text evidence="8">Heterohexamer; disulfide linked. Contains 2 sets of 3 non-identical chains (alpha, beta and gamma). The 2 heterotrimers are in head to head conformation with the N-termini in a small central domain.</text>
</comment>
<dbReference type="InterPro" id="IPR037579">
    <property type="entry name" value="FIB_ANG-like"/>
</dbReference>
<dbReference type="GO" id="GO:0005102">
    <property type="term" value="F:signaling receptor binding"/>
    <property type="evidence" value="ECO:0007669"/>
    <property type="project" value="InterPro"/>
</dbReference>
<keyword evidence="4" id="KW-0732">Signal</keyword>
<evidence type="ECO:0000256" key="6">
    <source>
        <dbReference type="ARBA" id="ARBA00023084"/>
    </source>
</evidence>
<dbReference type="PANTHER" id="PTHR47221">
    <property type="entry name" value="FIBRINOGEN ALPHA CHAIN"/>
    <property type="match status" value="1"/>
</dbReference>
<evidence type="ECO:0000313" key="10">
    <source>
        <dbReference type="Proteomes" id="UP000694891"/>
    </source>
</evidence>
<feature type="domain" description="Fibrinogen alpha/beta/gamma chain coiled coil" evidence="9">
    <location>
        <begin position="1"/>
        <end position="139"/>
    </location>
</feature>
<keyword evidence="2" id="KW-0964">Secreted</keyword>
<dbReference type="GO" id="GO:0030674">
    <property type="term" value="F:protein-macromolecule adaptor activity"/>
    <property type="evidence" value="ECO:0007669"/>
    <property type="project" value="TreeGrafter"/>
</dbReference>
<evidence type="ECO:0000256" key="2">
    <source>
        <dbReference type="ARBA" id="ARBA00022525"/>
    </source>
</evidence>
<evidence type="ECO:0000256" key="3">
    <source>
        <dbReference type="ARBA" id="ARBA00022696"/>
    </source>
</evidence>
<accession>A0A9Y4NCY4</accession>
<dbReference type="Gene3D" id="1.20.5.50">
    <property type="match status" value="1"/>
</dbReference>
<sequence>MCSDDDWVSKCPSGCRLQGLIWQTGGAVETRLWTACQTLKTLEGAAEESMKATASVYSSQRRLVVGRYTSELKFAELADGLSGNLTSLRQRSTSLWRQLEELSGSVRTQLEDLYRTEVDADMKLRACHGSCRSALPFDVDHSSYQRLQTDLDKTLSRRNKAAVPPADVPRIKLLPEYETIPMVQTELLTQFEDIGQNQLTLVESVDVEALDAAELERPKL</sequence>
<protein>
    <submittedName>
        <fullName evidence="11">Fibrinogen alpha chain</fullName>
    </submittedName>
</protein>
<evidence type="ECO:0000256" key="4">
    <source>
        <dbReference type="ARBA" id="ARBA00022729"/>
    </source>
</evidence>
<gene>
    <name evidence="11" type="primary">LOC103367952</name>
</gene>
<dbReference type="InterPro" id="IPR012290">
    <property type="entry name" value="Fibrinogen_a/b/g_coil_dom"/>
</dbReference>
<keyword evidence="10" id="KW-1185">Reference proteome</keyword>
<evidence type="ECO:0000256" key="7">
    <source>
        <dbReference type="ARBA" id="ARBA00023157"/>
    </source>
</evidence>
<dbReference type="Proteomes" id="UP000694891">
    <property type="component" value="Unplaced"/>
</dbReference>
<dbReference type="RefSeq" id="XP_008294375.1">
    <property type="nucleotide sequence ID" value="XM_008296153.1"/>
</dbReference>
<dbReference type="SUPFAM" id="SSF58010">
    <property type="entry name" value="Fibrinogen coiled-coil and central regions"/>
    <property type="match status" value="1"/>
</dbReference>
<proteinExistence type="predicted"/>
<dbReference type="GO" id="GO:0005201">
    <property type="term" value="F:extracellular matrix structural constituent"/>
    <property type="evidence" value="ECO:0007669"/>
    <property type="project" value="TreeGrafter"/>
</dbReference>
<evidence type="ECO:0000259" key="9">
    <source>
        <dbReference type="SMART" id="SM01212"/>
    </source>
</evidence>
<reference evidence="11" key="1">
    <citation type="submission" date="2025-08" db="UniProtKB">
        <authorList>
            <consortium name="RefSeq"/>
        </authorList>
    </citation>
    <scope>IDENTIFICATION</scope>
</reference>
<dbReference type="GO" id="GO:0070527">
    <property type="term" value="P:platelet aggregation"/>
    <property type="evidence" value="ECO:0007669"/>
    <property type="project" value="TreeGrafter"/>
</dbReference>
<comment type="subcellular location">
    <subcellularLocation>
        <location evidence="1">Secreted</location>
    </subcellularLocation>
</comment>
<evidence type="ECO:0000256" key="1">
    <source>
        <dbReference type="ARBA" id="ARBA00004613"/>
    </source>
</evidence>
<organism evidence="10 11">
    <name type="scientific">Stegastes partitus</name>
    <name type="common">bicolor damselfish</name>
    <dbReference type="NCBI Taxonomy" id="144197"/>
    <lineage>
        <taxon>Eukaryota</taxon>
        <taxon>Metazoa</taxon>
        <taxon>Chordata</taxon>
        <taxon>Craniata</taxon>
        <taxon>Vertebrata</taxon>
        <taxon>Euteleostomi</taxon>
        <taxon>Actinopterygii</taxon>
        <taxon>Neopterygii</taxon>
        <taxon>Teleostei</taxon>
        <taxon>Neoteleostei</taxon>
        <taxon>Acanthomorphata</taxon>
        <taxon>Ovalentaria</taxon>
        <taxon>Pomacentridae</taxon>
        <taxon>Stegastes</taxon>
    </lineage>
</organism>
<evidence type="ECO:0000256" key="8">
    <source>
        <dbReference type="ARBA" id="ARBA00025974"/>
    </source>
</evidence>
<dbReference type="GeneID" id="103367952"/>
<keyword evidence="6" id="KW-0094">Blood coagulation</keyword>
<keyword evidence="5" id="KW-0175">Coiled coil</keyword>
<keyword evidence="7" id="KW-1015">Disulfide bond</keyword>
<dbReference type="GO" id="GO:0042730">
    <property type="term" value="P:fibrinolysis"/>
    <property type="evidence" value="ECO:0007669"/>
    <property type="project" value="TreeGrafter"/>
</dbReference>